<feature type="region of interest" description="Disordered" evidence="1">
    <location>
        <begin position="326"/>
        <end position="415"/>
    </location>
</feature>
<dbReference type="KEGG" id="hch:HCH_01850"/>
<feature type="compositionally biased region" description="Acidic residues" evidence="1">
    <location>
        <begin position="357"/>
        <end position="405"/>
    </location>
</feature>
<keyword evidence="4" id="KW-1185">Reference proteome</keyword>
<dbReference type="InterPro" id="IPR013785">
    <property type="entry name" value="Aldolase_TIM"/>
</dbReference>
<feature type="compositionally biased region" description="Polar residues" evidence="1">
    <location>
        <begin position="51"/>
        <end position="67"/>
    </location>
</feature>
<dbReference type="eggNOG" id="COG3868">
    <property type="taxonomic scope" value="Bacteria"/>
</dbReference>
<dbReference type="STRING" id="349521.HCH_01850"/>
<evidence type="ECO:0000313" key="4">
    <source>
        <dbReference type="Proteomes" id="UP000000238"/>
    </source>
</evidence>
<feature type="domain" description="Glycoside-hydrolase family GH114 TIM-barrel" evidence="2">
    <location>
        <begin position="77"/>
        <end position="321"/>
    </location>
</feature>
<evidence type="ECO:0000259" key="2">
    <source>
        <dbReference type="Pfam" id="PF03537"/>
    </source>
</evidence>
<dbReference type="PANTHER" id="PTHR35273:SF2">
    <property type="entry name" value="ALPHA-GALACTOSIDASE"/>
    <property type="match status" value="1"/>
</dbReference>
<dbReference type="InterPro" id="IPR017853">
    <property type="entry name" value="GH"/>
</dbReference>
<feature type="region of interest" description="Disordered" evidence="1">
    <location>
        <begin position="43"/>
        <end position="70"/>
    </location>
</feature>
<accession>Q2SKY6</accession>
<dbReference type="AlphaFoldDB" id="Q2SKY6"/>
<proteinExistence type="predicted"/>
<dbReference type="Pfam" id="PF03537">
    <property type="entry name" value="Glyco_hydro_114"/>
    <property type="match status" value="2"/>
</dbReference>
<dbReference type="SUPFAM" id="SSF51445">
    <property type="entry name" value="(Trans)glycosidases"/>
    <property type="match status" value="2"/>
</dbReference>
<gene>
    <name evidence="3" type="ordered locus">HCH_01850</name>
</gene>
<name>Q2SKY6_HAHCH</name>
<dbReference type="Proteomes" id="UP000000238">
    <property type="component" value="Chromosome"/>
</dbReference>
<dbReference type="CAZy" id="GH114">
    <property type="family name" value="Glycoside Hydrolase Family 114"/>
</dbReference>
<dbReference type="HOGENOM" id="CLU_409257_0_0_6"/>
<dbReference type="InterPro" id="IPR004352">
    <property type="entry name" value="GH114_TIM-barrel"/>
</dbReference>
<dbReference type="RefSeq" id="WP_011395760.1">
    <property type="nucleotide sequence ID" value="NC_007645.1"/>
</dbReference>
<organism evidence="3 4">
    <name type="scientific">Hahella chejuensis (strain KCTC 2396)</name>
    <dbReference type="NCBI Taxonomy" id="349521"/>
    <lineage>
        <taxon>Bacteria</taxon>
        <taxon>Pseudomonadati</taxon>
        <taxon>Pseudomonadota</taxon>
        <taxon>Gammaproteobacteria</taxon>
        <taxon>Oceanospirillales</taxon>
        <taxon>Hahellaceae</taxon>
        <taxon>Hahella</taxon>
    </lineage>
</organism>
<sequence length="671" mass="72408">MIQKLFGPYISANPPFARKRLQPALAAATLACALGLTACNSDAGSRDNETKATNSDSASNTGSQSAANIWRPKPGTTWMWQLQNYGSMNMNLDVTAYDIDLFEGSGSGSNSLIRQLKNKGKRVICYFSAGTREDWRPDADQFTPGSVIADGGMQDWPGETWLNIGNKTALEQTIKPIMEARLDLARDAGCDAVEPDNVDGYTNQDETHGAISAADQLAYNKWLAEAAHARGLSIGLKNDVDQLQELAPYFDFAVNEQCYAWGNECVAYENTFLSAGKAVFNQEYYERGEEGVITKDQFLGNACSYFVSAGISALWRQSFELDGGTSLSCPGAVDPGDDGGDTGGDDGDNGDNGGDTGGDDSDDGDNGGDTGGDDSDDGDNGGDTGGDDGDNGGDTGGDDGDDGDNVGDIWSPTPGTTWMWQLQRYGSINMDLDVDAYDIDLFEGSENGSNSLIHQLKNKGKKVICYFSAGTREDWRPDANQFTEDSVIADGDMDDWPGETWLNIGNQTALEQTIKPIMEARLDLAHDAGCDAVEPDNMDGYDNPSETHGEISAADQLAYNIWIAQAAHARGLSVGLKNDVGQAEELVAYFDFAVNEQCFAYEECEAYEDTFLNANKAVFNQEYYTDGDDGEISKRRFLRRACPYFESVGISGLWAKGYSLDGRNVVACESN</sequence>
<evidence type="ECO:0000313" key="3">
    <source>
        <dbReference type="EMBL" id="ABC28688.1"/>
    </source>
</evidence>
<dbReference type="EMBL" id="CP000155">
    <property type="protein sequence ID" value="ABC28688.1"/>
    <property type="molecule type" value="Genomic_DNA"/>
</dbReference>
<dbReference type="PROSITE" id="PS51257">
    <property type="entry name" value="PROKAR_LIPOPROTEIN"/>
    <property type="match status" value="1"/>
</dbReference>
<reference evidence="3 4" key="1">
    <citation type="journal article" date="2005" name="Nucleic Acids Res.">
        <title>Genomic blueprint of Hahella chejuensis, a marine microbe producing an algicidal agent.</title>
        <authorList>
            <person name="Jeong H."/>
            <person name="Yim J.H."/>
            <person name="Lee C."/>
            <person name="Choi S.-H."/>
            <person name="Park Y.K."/>
            <person name="Yoon S.H."/>
            <person name="Hur C.-G."/>
            <person name="Kang H.-Y."/>
            <person name="Kim D."/>
            <person name="Lee H.H."/>
            <person name="Park K.H."/>
            <person name="Park S.-H."/>
            <person name="Park H.-S."/>
            <person name="Lee H.K."/>
            <person name="Oh T.K."/>
            <person name="Kim J.F."/>
        </authorList>
    </citation>
    <scope>NUCLEOTIDE SEQUENCE [LARGE SCALE GENOMIC DNA]</scope>
    <source>
        <strain evidence="3 4">KCTC 2396</strain>
    </source>
</reference>
<feature type="domain" description="Glycoside-hydrolase family GH114 TIM-barrel" evidence="2">
    <location>
        <begin position="417"/>
        <end position="655"/>
    </location>
</feature>
<dbReference type="Gene3D" id="3.20.20.70">
    <property type="entry name" value="Aldolase class I"/>
    <property type="match status" value="2"/>
</dbReference>
<protein>
    <submittedName>
        <fullName evidence="3">Uncharacterized conserved protein</fullName>
    </submittedName>
</protein>
<evidence type="ECO:0000256" key="1">
    <source>
        <dbReference type="SAM" id="MobiDB-lite"/>
    </source>
</evidence>
<dbReference type="PANTHER" id="PTHR35273">
    <property type="entry name" value="ALPHA-1,4 POLYGALACTOSAMINIDASE, PUTATIVE (AFU_ORTHOLOGUE AFUA_3G07890)-RELATED"/>
    <property type="match status" value="1"/>
</dbReference>
<feature type="compositionally biased region" description="Acidic residues" evidence="1">
    <location>
        <begin position="335"/>
        <end position="349"/>
    </location>
</feature>